<evidence type="ECO:0000313" key="1">
    <source>
        <dbReference type="EMBL" id="CAK9215147.1"/>
    </source>
</evidence>
<gene>
    <name evidence="1" type="ORF">CSSPTR1EN2_LOCUS12586</name>
</gene>
<keyword evidence="2" id="KW-1185">Reference proteome</keyword>
<protein>
    <submittedName>
        <fullName evidence="1">Uncharacterized protein</fullName>
    </submittedName>
</protein>
<accession>A0ABP0U808</accession>
<evidence type="ECO:0000313" key="2">
    <source>
        <dbReference type="Proteomes" id="UP001497512"/>
    </source>
</evidence>
<dbReference type="Proteomes" id="UP001497512">
    <property type="component" value="Chromosome 2"/>
</dbReference>
<sequence>MWGLGGGGGWPAGERADVPWPIDDEFGSLSLVSSAAAVAAFVAVVAEELRCCEVLRGAWNDPGLIVAGFAVATFAGLSLLSSTAEGRGKQASANTCMQIDDRELHFHEQLA</sequence>
<proteinExistence type="predicted"/>
<reference evidence="1" key="1">
    <citation type="submission" date="2024-02" db="EMBL/GenBank/DDBJ databases">
        <authorList>
            <consortium name="ELIXIR-Norway"/>
            <consortium name="Elixir Norway"/>
        </authorList>
    </citation>
    <scope>NUCLEOTIDE SEQUENCE</scope>
</reference>
<dbReference type="EMBL" id="OZ019894">
    <property type="protein sequence ID" value="CAK9215147.1"/>
    <property type="molecule type" value="Genomic_DNA"/>
</dbReference>
<name>A0ABP0U808_9BRYO</name>
<organism evidence="1 2">
    <name type="scientific">Sphagnum troendelagicum</name>
    <dbReference type="NCBI Taxonomy" id="128251"/>
    <lineage>
        <taxon>Eukaryota</taxon>
        <taxon>Viridiplantae</taxon>
        <taxon>Streptophyta</taxon>
        <taxon>Embryophyta</taxon>
        <taxon>Bryophyta</taxon>
        <taxon>Sphagnophytina</taxon>
        <taxon>Sphagnopsida</taxon>
        <taxon>Sphagnales</taxon>
        <taxon>Sphagnaceae</taxon>
        <taxon>Sphagnum</taxon>
    </lineage>
</organism>